<dbReference type="RefSeq" id="WP_078756326.1">
    <property type="nucleotide sequence ID" value="NZ_FUWO01000015.1"/>
</dbReference>
<name>A0A1T4N242_9LACT</name>
<dbReference type="CDD" id="cd06291">
    <property type="entry name" value="PBP1_Qymf-like"/>
    <property type="match status" value="1"/>
</dbReference>
<dbReference type="InterPro" id="IPR000843">
    <property type="entry name" value="HTH_LacI"/>
</dbReference>
<keyword evidence="7" id="KW-1185">Reference proteome</keyword>
<evidence type="ECO:0000256" key="1">
    <source>
        <dbReference type="ARBA" id="ARBA00022491"/>
    </source>
</evidence>
<dbReference type="Pfam" id="PF00356">
    <property type="entry name" value="LacI"/>
    <property type="match status" value="1"/>
</dbReference>
<dbReference type="CDD" id="cd01392">
    <property type="entry name" value="HTH_LacI"/>
    <property type="match status" value="1"/>
</dbReference>
<protein>
    <submittedName>
        <fullName evidence="6">Transcriptional regulator, LacI family</fullName>
    </submittedName>
</protein>
<dbReference type="InterPro" id="IPR001761">
    <property type="entry name" value="Peripla_BP/Lac1_sug-bd_dom"/>
</dbReference>
<dbReference type="STRING" id="1121925.SAMN02746011_01623"/>
<evidence type="ECO:0000256" key="3">
    <source>
        <dbReference type="ARBA" id="ARBA00023125"/>
    </source>
</evidence>
<dbReference type="PROSITE" id="PS00356">
    <property type="entry name" value="HTH_LACI_1"/>
    <property type="match status" value="1"/>
</dbReference>
<dbReference type="PRINTS" id="PR00036">
    <property type="entry name" value="HTHLACI"/>
</dbReference>
<dbReference type="EMBL" id="FUWO01000015">
    <property type="protein sequence ID" value="SJZ73107.1"/>
    <property type="molecule type" value="Genomic_DNA"/>
</dbReference>
<dbReference type="PANTHER" id="PTHR30146">
    <property type="entry name" value="LACI-RELATED TRANSCRIPTIONAL REPRESSOR"/>
    <property type="match status" value="1"/>
</dbReference>
<dbReference type="SMART" id="SM00354">
    <property type="entry name" value="HTH_LACI"/>
    <property type="match status" value="1"/>
</dbReference>
<gene>
    <name evidence="6" type="ORF">SAMN02746011_01623</name>
</gene>
<dbReference type="PROSITE" id="PS50932">
    <property type="entry name" value="HTH_LACI_2"/>
    <property type="match status" value="1"/>
</dbReference>
<reference evidence="7" key="1">
    <citation type="submission" date="2017-02" db="EMBL/GenBank/DDBJ databases">
        <authorList>
            <person name="Varghese N."/>
            <person name="Submissions S."/>
        </authorList>
    </citation>
    <scope>NUCLEOTIDE SEQUENCE [LARGE SCALE GENOMIC DNA]</scope>
    <source>
        <strain evidence="7">DSM 15739</strain>
    </source>
</reference>
<dbReference type="GO" id="GO:0003700">
    <property type="term" value="F:DNA-binding transcription factor activity"/>
    <property type="evidence" value="ECO:0007669"/>
    <property type="project" value="TreeGrafter"/>
</dbReference>
<dbReference type="OrthoDB" id="9796186at2"/>
<feature type="domain" description="HTH lacI-type" evidence="5">
    <location>
        <begin position="2"/>
        <end position="56"/>
    </location>
</feature>
<keyword evidence="2" id="KW-0805">Transcription regulation</keyword>
<dbReference type="Proteomes" id="UP000189941">
    <property type="component" value="Unassembled WGS sequence"/>
</dbReference>
<dbReference type="InterPro" id="IPR028082">
    <property type="entry name" value="Peripla_BP_I"/>
</dbReference>
<dbReference type="SUPFAM" id="SSF53822">
    <property type="entry name" value="Periplasmic binding protein-like I"/>
    <property type="match status" value="1"/>
</dbReference>
<evidence type="ECO:0000313" key="7">
    <source>
        <dbReference type="Proteomes" id="UP000189941"/>
    </source>
</evidence>
<keyword evidence="4" id="KW-0804">Transcription</keyword>
<evidence type="ECO:0000313" key="6">
    <source>
        <dbReference type="EMBL" id="SJZ73107.1"/>
    </source>
</evidence>
<dbReference type="AlphaFoldDB" id="A0A1T4N242"/>
<evidence type="ECO:0000256" key="2">
    <source>
        <dbReference type="ARBA" id="ARBA00023015"/>
    </source>
</evidence>
<dbReference type="Pfam" id="PF00532">
    <property type="entry name" value="Peripla_BP_1"/>
    <property type="match status" value="1"/>
</dbReference>
<keyword evidence="1" id="KW-0678">Repressor</keyword>
<keyword evidence="3" id="KW-0238">DNA-binding</keyword>
<dbReference type="Gene3D" id="1.10.260.40">
    <property type="entry name" value="lambda repressor-like DNA-binding domains"/>
    <property type="match status" value="1"/>
</dbReference>
<evidence type="ECO:0000256" key="4">
    <source>
        <dbReference type="ARBA" id="ARBA00023163"/>
    </source>
</evidence>
<dbReference type="SUPFAM" id="SSF47413">
    <property type="entry name" value="lambda repressor-like DNA-binding domains"/>
    <property type="match status" value="1"/>
</dbReference>
<evidence type="ECO:0000259" key="5">
    <source>
        <dbReference type="PROSITE" id="PS50932"/>
    </source>
</evidence>
<sequence length="323" mass="36339">MATMKDVAELAGVSLGTVSRVINKAQGIKPQTLDKVNVAIEKLNYIPDQYARGMKLNRTNTIALIVPTIWHPFFGEFAYHVEQELSRLDYKMLLCNSAGPEKEAEYIKMLQQNKVDGIIAITYSSIEEFLSSGIPFVSFDRVFPGMDIAYVASDNKVGAEIAAKTLIEKGCTHFGFVGAHNETENETKKRRQYFEKTIVDAGYKISILDEVEPVPNLKEKIRKFLIANPTIDGIFTINDFAALDVIEVAEDLGIKVPEDLQIIGYDGIKMAMERQYVVSTIKQPLEEMSKKAVELILDIIDDKEHTRQYLIPGYYVEGKTTKK</sequence>
<proteinExistence type="predicted"/>
<dbReference type="Gene3D" id="3.40.50.2300">
    <property type="match status" value="2"/>
</dbReference>
<dbReference type="GO" id="GO:0000976">
    <property type="term" value="F:transcription cis-regulatory region binding"/>
    <property type="evidence" value="ECO:0007669"/>
    <property type="project" value="TreeGrafter"/>
</dbReference>
<organism evidence="6 7">
    <name type="scientific">Globicatella sulfidifaciens DSM 15739</name>
    <dbReference type="NCBI Taxonomy" id="1121925"/>
    <lineage>
        <taxon>Bacteria</taxon>
        <taxon>Bacillati</taxon>
        <taxon>Bacillota</taxon>
        <taxon>Bacilli</taxon>
        <taxon>Lactobacillales</taxon>
        <taxon>Aerococcaceae</taxon>
        <taxon>Globicatella</taxon>
    </lineage>
</organism>
<dbReference type="InterPro" id="IPR010982">
    <property type="entry name" value="Lambda_DNA-bd_dom_sf"/>
</dbReference>
<accession>A0A1T4N242</accession>
<dbReference type="PANTHER" id="PTHR30146:SF95">
    <property type="entry name" value="RIBOSE OPERON REPRESSOR"/>
    <property type="match status" value="1"/>
</dbReference>